<keyword evidence="1" id="KW-0812">Transmembrane</keyword>
<evidence type="ECO:0000256" key="1">
    <source>
        <dbReference type="SAM" id="Phobius"/>
    </source>
</evidence>
<organism evidence="2 3">
    <name type="scientific">Seonamhaeicola marinus</name>
    <dbReference type="NCBI Taxonomy" id="1912246"/>
    <lineage>
        <taxon>Bacteria</taxon>
        <taxon>Pseudomonadati</taxon>
        <taxon>Bacteroidota</taxon>
        <taxon>Flavobacteriia</taxon>
        <taxon>Flavobacteriales</taxon>
        <taxon>Flavobacteriaceae</taxon>
    </lineage>
</organism>
<feature type="transmembrane region" description="Helical" evidence="1">
    <location>
        <begin position="106"/>
        <end position="123"/>
    </location>
</feature>
<comment type="caution">
    <text evidence="2">The sequence shown here is derived from an EMBL/GenBank/DDBJ whole genome shotgun (WGS) entry which is preliminary data.</text>
</comment>
<dbReference type="EMBL" id="VSDQ01000163">
    <property type="protein sequence ID" value="TYA92257.1"/>
    <property type="molecule type" value="Genomic_DNA"/>
</dbReference>
<dbReference type="Proteomes" id="UP000323930">
    <property type="component" value="Unassembled WGS sequence"/>
</dbReference>
<dbReference type="RefSeq" id="WP_148539863.1">
    <property type="nucleotide sequence ID" value="NZ_VSDQ01000163.1"/>
</dbReference>
<keyword evidence="1" id="KW-0472">Membrane</keyword>
<reference evidence="2 3" key="1">
    <citation type="submission" date="2019-08" db="EMBL/GenBank/DDBJ databases">
        <title>Seonamhaeicola sediminis sp. nov., isolated from marine sediment.</title>
        <authorList>
            <person name="Cao W.R."/>
        </authorList>
    </citation>
    <scope>NUCLEOTIDE SEQUENCE [LARGE SCALE GENOMIC DNA]</scope>
    <source>
        <strain evidence="2 3">B011</strain>
    </source>
</reference>
<feature type="transmembrane region" description="Helical" evidence="1">
    <location>
        <begin position="453"/>
        <end position="475"/>
    </location>
</feature>
<dbReference type="AlphaFoldDB" id="A0A5D0JCF9"/>
<gene>
    <name evidence="2" type="ORF">FUA24_02150</name>
</gene>
<dbReference type="OrthoDB" id="996104at2"/>
<accession>A0A5D0JCF9</accession>
<keyword evidence="3" id="KW-1185">Reference proteome</keyword>
<name>A0A5D0JCF9_9FLAO</name>
<protein>
    <submittedName>
        <fullName evidence="2">Uncharacterized protein</fullName>
    </submittedName>
</protein>
<evidence type="ECO:0000313" key="3">
    <source>
        <dbReference type="Proteomes" id="UP000323930"/>
    </source>
</evidence>
<feature type="transmembrane region" description="Helical" evidence="1">
    <location>
        <begin position="429"/>
        <end position="446"/>
    </location>
</feature>
<feature type="transmembrane region" description="Helical" evidence="1">
    <location>
        <begin position="67"/>
        <end position="86"/>
    </location>
</feature>
<feature type="transmembrane region" description="Helical" evidence="1">
    <location>
        <begin position="515"/>
        <end position="542"/>
    </location>
</feature>
<proteinExistence type="predicted"/>
<keyword evidence="1" id="KW-1133">Transmembrane helix</keyword>
<evidence type="ECO:0000313" key="2">
    <source>
        <dbReference type="EMBL" id="TYA92257.1"/>
    </source>
</evidence>
<feature type="transmembrane region" description="Helical" evidence="1">
    <location>
        <begin position="487"/>
        <end position="508"/>
    </location>
</feature>
<sequence>MKKFITKTNAFLIEKFPNIWNTKIVWVLLVSIILHGIFFIFGLLTFTNPESLHDMRAKDIYFENGTIFMNIILFIIIIVVWLSYLFKNNAFKSLYPLKRKHLFGHLLMYILIVFCTSSFYISYNYGLKTYISFTYEDEKVIDEVLKSNKAALFFSHKLEDYTLEERKYPAPFDTLYCSHVAPKNLDEIEYIDDNYEIVEKKVDSSLPHLSFFDEKYYYYTLYTKTGSSKQEAFNSEFKGYVYYRTKDTIRTYYYKDKVFDITTVETSALPSYYNYSSRFYRLNEDSNARNYYRISSTNPYTYNEGREILDKKVFWNKEAYDLLQRNNPKEIKQTLTDLLAICDTYKVKHNLTPDTWFSLVYHPEDFKLKALIREEPKEEFAYFNNANKTELETFKENLLTDYFIETDKLYNLFDNVEDIKESTPFSDSIHVYLWLSFVISAMILMFRTTGLKTFILTIVTAGVVSIFIGLSATVYDHIMKYPNRNTEYFVTYLSLIITIVILLVPILFSQKLKKIIVGICVNLSLVSFMAFILLVMGLISIYQNDYCRSTEIRPCDTIWDVFGIYWSPILFIINLIILYFYTKVIKNWKALPEA</sequence>
<feature type="transmembrane region" description="Helical" evidence="1">
    <location>
        <begin position="562"/>
        <end position="581"/>
    </location>
</feature>
<feature type="transmembrane region" description="Helical" evidence="1">
    <location>
        <begin position="24"/>
        <end position="47"/>
    </location>
</feature>